<organism evidence="1 2">
    <name type="scientific">Linnemannia schmuckeri</name>
    <dbReference type="NCBI Taxonomy" id="64567"/>
    <lineage>
        <taxon>Eukaryota</taxon>
        <taxon>Fungi</taxon>
        <taxon>Fungi incertae sedis</taxon>
        <taxon>Mucoromycota</taxon>
        <taxon>Mortierellomycotina</taxon>
        <taxon>Mortierellomycetes</taxon>
        <taxon>Mortierellales</taxon>
        <taxon>Mortierellaceae</taxon>
        <taxon>Linnemannia</taxon>
    </lineage>
</organism>
<proteinExistence type="predicted"/>
<sequence length="166" mass="18782">MAASLVGPQAYAELDVKSKVITTDGVAEDTIVYAGKTPVAEFTVKKARRHTDTRTLAKRLTQKTPKSPRLQSPIFKHMHLKNIAVVAAGEETRTDIPDEQWKSFFPRLHAPQRYTKEKDFLYLYAHNVIQINRTKALYAYTGKAETKPGCRRCPQTPMIPQPSLSR</sequence>
<reference evidence="1" key="1">
    <citation type="journal article" date="2020" name="Fungal Divers.">
        <title>Resolving the Mortierellaceae phylogeny through synthesis of multi-gene phylogenetics and phylogenomics.</title>
        <authorList>
            <person name="Vandepol N."/>
            <person name="Liber J."/>
            <person name="Desiro A."/>
            <person name="Na H."/>
            <person name="Kennedy M."/>
            <person name="Barry K."/>
            <person name="Grigoriev I.V."/>
            <person name="Miller A.N."/>
            <person name="O'Donnell K."/>
            <person name="Stajich J.E."/>
            <person name="Bonito G."/>
        </authorList>
    </citation>
    <scope>NUCLEOTIDE SEQUENCE</scope>
    <source>
        <strain evidence="1">NRRL 6426</strain>
    </source>
</reference>
<protein>
    <submittedName>
        <fullName evidence="1">Uncharacterized protein</fullName>
    </submittedName>
</protein>
<comment type="caution">
    <text evidence="1">The sequence shown here is derived from an EMBL/GenBank/DDBJ whole genome shotgun (WGS) entry which is preliminary data.</text>
</comment>
<dbReference type="OrthoDB" id="2444785at2759"/>
<dbReference type="AlphaFoldDB" id="A0A9P5RWB7"/>
<evidence type="ECO:0000313" key="1">
    <source>
        <dbReference type="EMBL" id="KAF9147997.1"/>
    </source>
</evidence>
<dbReference type="Proteomes" id="UP000748756">
    <property type="component" value="Unassembled WGS sequence"/>
</dbReference>
<accession>A0A9P5RWB7</accession>
<name>A0A9P5RWB7_9FUNG</name>
<evidence type="ECO:0000313" key="2">
    <source>
        <dbReference type="Proteomes" id="UP000748756"/>
    </source>
</evidence>
<keyword evidence="2" id="KW-1185">Reference proteome</keyword>
<dbReference type="EMBL" id="JAAAUQ010000725">
    <property type="protein sequence ID" value="KAF9147997.1"/>
    <property type="molecule type" value="Genomic_DNA"/>
</dbReference>
<gene>
    <name evidence="1" type="ORF">BG015_010302</name>
</gene>